<keyword evidence="3" id="KW-1185">Reference proteome</keyword>
<evidence type="ECO:0000259" key="1">
    <source>
        <dbReference type="Pfam" id="PF13712"/>
    </source>
</evidence>
<dbReference type="InterPro" id="IPR029044">
    <property type="entry name" value="Nucleotide-diphossugar_trans"/>
</dbReference>
<dbReference type="Pfam" id="PF13712">
    <property type="entry name" value="Glyco_tranf_2_5"/>
    <property type="match status" value="1"/>
</dbReference>
<dbReference type="InterPro" id="IPR059123">
    <property type="entry name" value="StrF_dom"/>
</dbReference>
<evidence type="ECO:0000313" key="3">
    <source>
        <dbReference type="Proteomes" id="UP000295718"/>
    </source>
</evidence>
<comment type="caution">
    <text evidence="2">The sequence shown here is derived from an EMBL/GenBank/DDBJ whole genome shotgun (WGS) entry which is preliminary data.</text>
</comment>
<keyword evidence="2" id="KW-0808">Transferase</keyword>
<feature type="domain" description="Streptomycin biosynthesis protein StrF" evidence="1">
    <location>
        <begin position="9"/>
        <end position="216"/>
    </location>
</feature>
<accession>A0A4R1QMK5</accession>
<dbReference type="GO" id="GO:0016740">
    <property type="term" value="F:transferase activity"/>
    <property type="evidence" value="ECO:0007669"/>
    <property type="project" value="UniProtKB-KW"/>
</dbReference>
<dbReference type="SUPFAM" id="SSF53448">
    <property type="entry name" value="Nucleotide-diphospho-sugar transferases"/>
    <property type="match status" value="1"/>
</dbReference>
<name>A0A4R1QMK5_9FIRM</name>
<dbReference type="Gene3D" id="3.90.550.10">
    <property type="entry name" value="Spore Coat Polysaccharide Biosynthesis Protein SpsA, Chain A"/>
    <property type="match status" value="1"/>
</dbReference>
<dbReference type="EMBL" id="SLUO01000023">
    <property type="protein sequence ID" value="TCL54021.1"/>
    <property type="molecule type" value="Genomic_DNA"/>
</dbReference>
<dbReference type="Proteomes" id="UP000295718">
    <property type="component" value="Unassembled WGS sequence"/>
</dbReference>
<sequence>MGINENKICFIICVNDTLFFDECIKYINWLEKPEGIEIELVEVREAASMTSGYNEGMRCNDAKYKVYMHQDVFIINKYFIYDVLQIFKKDFRIGMIGLVGCLNMPKDGIMWHGERVSRGNGNVLWEKYRYELDKDGYWSVDAVDGLLMVTQYDLPWREDLFDGWDYYDISQCFEMKRKGYSIVVPLQNQDWYIHDDKGIISLWNYDKYRQMFLAEYGEEIVERNEGR</sequence>
<dbReference type="OrthoDB" id="176403at2"/>
<dbReference type="STRING" id="1469948.GCA_000732725_02376"/>
<proteinExistence type="predicted"/>
<organism evidence="2 3">
    <name type="scientific">Kineothrix alysoides</name>
    <dbReference type="NCBI Taxonomy" id="1469948"/>
    <lineage>
        <taxon>Bacteria</taxon>
        <taxon>Bacillati</taxon>
        <taxon>Bacillota</taxon>
        <taxon>Clostridia</taxon>
        <taxon>Lachnospirales</taxon>
        <taxon>Lachnospiraceae</taxon>
        <taxon>Kineothrix</taxon>
    </lineage>
</organism>
<reference evidence="2 3" key="1">
    <citation type="submission" date="2019-03" db="EMBL/GenBank/DDBJ databases">
        <title>Genomic Encyclopedia of Type Strains, Phase IV (KMG-IV): sequencing the most valuable type-strain genomes for metagenomic binning, comparative biology and taxonomic classification.</title>
        <authorList>
            <person name="Goeker M."/>
        </authorList>
    </citation>
    <scope>NUCLEOTIDE SEQUENCE [LARGE SCALE GENOMIC DNA]</scope>
    <source>
        <strain evidence="2 3">DSM 100556</strain>
    </source>
</reference>
<evidence type="ECO:0000313" key="2">
    <source>
        <dbReference type="EMBL" id="TCL54021.1"/>
    </source>
</evidence>
<protein>
    <submittedName>
        <fullName evidence="2">Glycosyl transferase family 2</fullName>
    </submittedName>
</protein>
<gene>
    <name evidence="2" type="ORF">EDD76_12332</name>
</gene>
<dbReference type="AlphaFoldDB" id="A0A4R1QMK5"/>
<dbReference type="RefSeq" id="WP_031391058.1">
    <property type="nucleotide sequence ID" value="NZ_JPNB01000002.1"/>
</dbReference>